<keyword evidence="5" id="KW-1000">Mitochondrion outer membrane</keyword>
<dbReference type="EnsemblMetazoa" id="PPA04636.1">
    <property type="protein sequence ID" value="PPA04636.1"/>
    <property type="gene ID" value="WBGene00094190"/>
</dbReference>
<protein>
    <submittedName>
        <fullName evidence="10">Uncharacterized protein</fullName>
    </submittedName>
</protein>
<evidence type="ECO:0000256" key="2">
    <source>
        <dbReference type="ARBA" id="ARBA00005792"/>
    </source>
</evidence>
<reference evidence="11" key="1">
    <citation type="journal article" date="2008" name="Nat. Genet.">
        <title>The Pristionchus pacificus genome provides a unique perspective on nematode lifestyle and parasitism.</title>
        <authorList>
            <person name="Dieterich C."/>
            <person name="Clifton S.W."/>
            <person name="Schuster L.N."/>
            <person name="Chinwalla A."/>
            <person name="Delehaunty K."/>
            <person name="Dinkelacker I."/>
            <person name="Fulton L."/>
            <person name="Fulton R."/>
            <person name="Godfrey J."/>
            <person name="Minx P."/>
            <person name="Mitreva M."/>
            <person name="Roeseler W."/>
            <person name="Tian H."/>
            <person name="Witte H."/>
            <person name="Yang S.P."/>
            <person name="Wilson R.K."/>
            <person name="Sommer R.J."/>
        </authorList>
    </citation>
    <scope>NUCLEOTIDE SEQUENCE [LARGE SCALE GENOMIC DNA]</scope>
    <source>
        <strain evidence="11">PS312</strain>
    </source>
</reference>
<comment type="similarity">
    <text evidence="2">Belongs to the Tom20 family.</text>
</comment>
<evidence type="ECO:0000256" key="9">
    <source>
        <dbReference type="ARBA" id="ARBA00023136"/>
    </source>
</evidence>
<evidence type="ECO:0000256" key="3">
    <source>
        <dbReference type="ARBA" id="ARBA00022448"/>
    </source>
</evidence>
<dbReference type="SUPFAM" id="SSF47157">
    <property type="entry name" value="Mitochondrial import receptor subunit Tom20"/>
    <property type="match status" value="1"/>
</dbReference>
<dbReference type="AlphaFoldDB" id="A0A2A6BST1"/>
<dbReference type="GO" id="GO:0006605">
    <property type="term" value="P:protein targeting"/>
    <property type="evidence" value="ECO:0007669"/>
    <property type="project" value="InterPro"/>
</dbReference>
<sequence length="271" mass="30234">MVQRILKTTTSGRILEWTRNNIGFVAGVTAFVGIAICYEIKHPIALDYNDRIRKKRRENVSARSGAVRVDGTDVSNPLNPLDTLSSFVHQIQQGEELMAAGKPLTICAERIANAVISCSQGKKMLNIFQQTLPPDHFSLILEKIPVAKQYLSVRFDSDFQEQAANEEEQRVTFTVYTEDDDEADERPFSPLIDPHDFLLPEPHPHLPLYDPNHDGDPRGHLRTPGLTHSASECSLPLAKPGAALIGNRCVRPHSAVNVVRTVFSSHFLPRL</sequence>
<evidence type="ECO:0000256" key="7">
    <source>
        <dbReference type="ARBA" id="ARBA00022989"/>
    </source>
</evidence>
<proteinExistence type="inferred from homology"/>
<evidence type="ECO:0000256" key="8">
    <source>
        <dbReference type="ARBA" id="ARBA00023128"/>
    </source>
</evidence>
<keyword evidence="8" id="KW-0496">Mitochondrion</keyword>
<dbReference type="GO" id="GO:0006886">
    <property type="term" value="P:intracellular protein transport"/>
    <property type="evidence" value="ECO:0007669"/>
    <property type="project" value="InterPro"/>
</dbReference>
<dbReference type="InterPro" id="IPR022422">
    <property type="entry name" value="MAS20_rcpt_metazoan"/>
</dbReference>
<dbReference type="GO" id="GO:0030943">
    <property type="term" value="F:mitochondrion targeting sequence binding"/>
    <property type="evidence" value="ECO:0000318"/>
    <property type="project" value="GO_Central"/>
</dbReference>
<keyword evidence="6" id="KW-0653">Protein transport</keyword>
<dbReference type="GO" id="GO:0016031">
    <property type="term" value="P:tRNA import into mitochondrion"/>
    <property type="evidence" value="ECO:0000318"/>
    <property type="project" value="GO_Central"/>
</dbReference>
<dbReference type="FunFam" id="1.20.960.10:FF:000008">
    <property type="entry name" value="Translocase of outer mitochondrial membrane 20 like"/>
    <property type="match status" value="1"/>
</dbReference>
<name>A0A2A6BST1_PRIPA</name>
<evidence type="ECO:0000256" key="1">
    <source>
        <dbReference type="ARBA" id="ARBA00004572"/>
    </source>
</evidence>
<gene>
    <name evidence="10" type="primary">WBGene00094190</name>
</gene>
<evidence type="ECO:0000256" key="4">
    <source>
        <dbReference type="ARBA" id="ARBA00022692"/>
    </source>
</evidence>
<evidence type="ECO:0000313" key="10">
    <source>
        <dbReference type="EnsemblMetazoa" id="PPA04636.1"/>
    </source>
</evidence>
<accession>A0A2A6BST1</accession>
<dbReference type="PANTHER" id="PTHR12430">
    <property type="entry name" value="MITOCHONDRIAL IMPORT RECEPTOR SUBUNIT TOM20"/>
    <property type="match status" value="1"/>
</dbReference>
<dbReference type="Gene3D" id="1.20.960.10">
    <property type="entry name" value="Mitochondrial outer membrane translocase complex, subunit Tom20 domain"/>
    <property type="match status" value="1"/>
</dbReference>
<dbReference type="InterPro" id="IPR023392">
    <property type="entry name" value="Tom20_dom_sf"/>
</dbReference>
<dbReference type="Pfam" id="PF02064">
    <property type="entry name" value="MAS20"/>
    <property type="match status" value="1"/>
</dbReference>
<dbReference type="OrthoDB" id="2154253at2759"/>
<dbReference type="InterPro" id="IPR002056">
    <property type="entry name" value="MAS20"/>
</dbReference>
<evidence type="ECO:0000256" key="5">
    <source>
        <dbReference type="ARBA" id="ARBA00022787"/>
    </source>
</evidence>
<dbReference type="GO" id="GO:0030150">
    <property type="term" value="P:protein import into mitochondrial matrix"/>
    <property type="evidence" value="ECO:0000318"/>
    <property type="project" value="GO_Central"/>
</dbReference>
<keyword evidence="11" id="KW-1185">Reference proteome</keyword>
<comment type="subcellular location">
    <subcellularLocation>
        <location evidence="1">Mitochondrion outer membrane</location>
        <topology evidence="1">Single-pass membrane protein</topology>
    </subcellularLocation>
</comment>
<reference evidence="10" key="2">
    <citation type="submission" date="2022-06" db="UniProtKB">
        <authorList>
            <consortium name="EnsemblMetazoa"/>
        </authorList>
    </citation>
    <scope>IDENTIFICATION</scope>
    <source>
        <strain evidence="10">PS312</strain>
    </source>
</reference>
<keyword evidence="3" id="KW-0813">Transport</keyword>
<keyword evidence="7" id="KW-1133">Transmembrane helix</keyword>
<keyword evidence="4" id="KW-0812">Transmembrane</keyword>
<dbReference type="GO" id="GO:0005742">
    <property type="term" value="C:mitochondrial outer membrane translocase complex"/>
    <property type="evidence" value="ECO:0000318"/>
    <property type="project" value="GO_Central"/>
</dbReference>
<accession>A0A8R1U4I5</accession>
<dbReference type="PANTHER" id="PTHR12430:SF0">
    <property type="entry name" value="TRANSLOCASE OF OUTER MITOCHONDRIAL MEMBRANE 20"/>
    <property type="match status" value="1"/>
</dbReference>
<keyword evidence="9" id="KW-0472">Membrane</keyword>
<dbReference type="PRINTS" id="PR01989">
    <property type="entry name" value="EUOM20RECPTR"/>
</dbReference>
<dbReference type="Proteomes" id="UP000005239">
    <property type="component" value="Unassembled WGS sequence"/>
</dbReference>
<evidence type="ECO:0000256" key="6">
    <source>
        <dbReference type="ARBA" id="ARBA00022927"/>
    </source>
</evidence>
<dbReference type="PRINTS" id="PR00351">
    <property type="entry name" value="OM20RECEPTOR"/>
</dbReference>
<evidence type="ECO:0000313" key="11">
    <source>
        <dbReference type="Proteomes" id="UP000005239"/>
    </source>
</evidence>
<organism evidence="10 11">
    <name type="scientific">Pristionchus pacificus</name>
    <name type="common">Parasitic nematode worm</name>
    <dbReference type="NCBI Taxonomy" id="54126"/>
    <lineage>
        <taxon>Eukaryota</taxon>
        <taxon>Metazoa</taxon>
        <taxon>Ecdysozoa</taxon>
        <taxon>Nematoda</taxon>
        <taxon>Chromadorea</taxon>
        <taxon>Rhabditida</taxon>
        <taxon>Rhabditina</taxon>
        <taxon>Diplogasteromorpha</taxon>
        <taxon>Diplogasteroidea</taxon>
        <taxon>Neodiplogasteridae</taxon>
        <taxon>Pristionchus</taxon>
    </lineage>
</organism>